<evidence type="ECO:0000256" key="1">
    <source>
        <dbReference type="SAM" id="MobiDB-lite"/>
    </source>
</evidence>
<dbReference type="EMBL" id="PEMW01000420">
    <property type="protein sequence ID" value="RTI49976.1"/>
    <property type="molecule type" value="Genomic_DNA"/>
</dbReference>
<evidence type="ECO:0000313" key="3">
    <source>
        <dbReference type="Proteomes" id="UP000287467"/>
    </source>
</evidence>
<feature type="compositionally biased region" description="Pro residues" evidence="1">
    <location>
        <begin position="56"/>
        <end position="65"/>
    </location>
</feature>
<organism evidence="2 3">
    <name type="scientific">Thermus scotoductus</name>
    <dbReference type="NCBI Taxonomy" id="37636"/>
    <lineage>
        <taxon>Bacteria</taxon>
        <taxon>Thermotogati</taxon>
        <taxon>Deinococcota</taxon>
        <taxon>Deinococci</taxon>
        <taxon>Thermales</taxon>
        <taxon>Thermaceae</taxon>
        <taxon>Thermus</taxon>
    </lineage>
</organism>
<sequence length="387" mass="43010">MEGLERLTPFQRALVEKAIRSGNVAWAERLLGIFSAQDPEPEGHAGAAQVEAAPSSSPPAPPPSPTGILDSWKAAATRQALQGEMPEGPAWERAKAQALALYRKRGGTLPLWVETPRYGRRAGPGSLVVLLLALALYHRVSPKERSMLVFAPIWVLARILGVSRDSVERWLKDPEVRRWVGYRILRVKVGDTWRIAGVILRVRLAPVRQGEEVRGPDREAFSLPLRDLPADIREGVTEAQTLASGSERQYREDHLIQERVWSLVIPLGRSTLSRFKNPLVIYIAALTLPARAERPLWVENLARALASRLRDERNLDWWRKVAWVVLKGLLLGTRAPLALLERGLLLLGEASGVRNPAAWLTAFLKREGMRDLMAFAQGFRAGVGHAA</sequence>
<comment type="caution">
    <text evidence="2">The sequence shown here is derived from an EMBL/GenBank/DDBJ whole genome shotgun (WGS) entry which is preliminary data.</text>
</comment>
<dbReference type="AlphaFoldDB" id="A0A430VFX4"/>
<gene>
    <name evidence="2" type="ORF">CSW14_10450</name>
</gene>
<feature type="region of interest" description="Disordered" evidence="1">
    <location>
        <begin position="37"/>
        <end position="69"/>
    </location>
</feature>
<proteinExistence type="predicted"/>
<dbReference type="Proteomes" id="UP000287467">
    <property type="component" value="Unassembled WGS sequence"/>
</dbReference>
<name>A0A430VFX4_THESC</name>
<evidence type="ECO:0000313" key="2">
    <source>
        <dbReference type="EMBL" id="RTI49976.1"/>
    </source>
</evidence>
<accession>A0A430VFX4</accession>
<reference evidence="2 3" key="1">
    <citation type="journal article" date="2019" name="Extremophiles">
        <title>Biogeography of thermophiles and predominance of Thermus scotoductus in domestic water heaters.</title>
        <authorList>
            <person name="Wilpiszeski R.L."/>
            <person name="Zhang Z."/>
            <person name="House C.H."/>
        </authorList>
    </citation>
    <scope>NUCLEOTIDE SEQUENCE [LARGE SCALE GENOMIC DNA]</scope>
    <source>
        <strain evidence="2 3">1_S1</strain>
    </source>
</reference>
<protein>
    <submittedName>
        <fullName evidence="2">Uncharacterized protein</fullName>
    </submittedName>
</protein>